<dbReference type="RefSeq" id="WP_044179805.1">
    <property type="nucleotide sequence ID" value="NZ_AP018046.1"/>
</dbReference>
<dbReference type="InterPro" id="IPR016040">
    <property type="entry name" value="NAD(P)-bd_dom"/>
</dbReference>
<dbReference type="EMBL" id="AP018046">
    <property type="protein sequence ID" value="BAX54719.1"/>
    <property type="molecule type" value="Genomic_DNA"/>
</dbReference>
<dbReference type="InterPro" id="IPR036291">
    <property type="entry name" value="NAD(P)-bd_dom_sf"/>
</dbReference>
<protein>
    <submittedName>
        <fullName evidence="3">NAD(P)H-binding protein</fullName>
    </submittedName>
</protein>
<gene>
    <name evidence="3" type="ORF">IC627_18040</name>
    <name evidence="2" type="ORF">PDPUS_2_00133</name>
</gene>
<evidence type="ECO:0000313" key="3">
    <source>
        <dbReference type="EMBL" id="QOD58828.1"/>
    </source>
</evidence>
<accession>A0A1Q9GX89</accession>
<reference evidence="2" key="1">
    <citation type="journal article" date="2017" name="Genome Announc.">
        <title>Whole-Genome Sequence of Photobacterium damselae subsp. piscicida Strain 91-197, Isolated from Hybrid Striped Bass (Morone sp.) in the United States.</title>
        <authorList>
            <person name="Teru Y."/>
            <person name="Hikima J."/>
            <person name="Kono T."/>
            <person name="Sakai M."/>
            <person name="Takano T."/>
            <person name="Hawke J.P."/>
            <person name="Takeyama H."/>
            <person name="Aoki T."/>
        </authorList>
    </citation>
    <scope>NUCLEOTIDE SEQUENCE</scope>
    <source>
        <strain evidence="2">91-197</strain>
    </source>
</reference>
<organism evidence="3 5">
    <name type="scientific">Photobacterium damsela subsp. piscicida</name>
    <name type="common">Pasteurella piscicida</name>
    <dbReference type="NCBI Taxonomy" id="38294"/>
    <lineage>
        <taxon>Bacteria</taxon>
        <taxon>Pseudomonadati</taxon>
        <taxon>Pseudomonadota</taxon>
        <taxon>Gammaproteobacteria</taxon>
        <taxon>Vibrionales</taxon>
        <taxon>Vibrionaceae</taxon>
        <taxon>Photobacterium</taxon>
    </lineage>
</organism>
<dbReference type="Gene3D" id="3.40.50.720">
    <property type="entry name" value="NAD(P)-binding Rossmann-like Domain"/>
    <property type="match status" value="1"/>
</dbReference>
<sequence length="211" mass="23309">MQNVAIFGASHGLGLAMAKYYSQQGFSIIGLGRGDKPSPEFSLLNGLWIQCDALDLMQVQTAVQMLPNSCWVISTMGSFNAEQYVDYQGNRHIIDCLEERGGMRFLLITSLGCGDSWQYLPPRAKAVFGRAVREKSLAEMWLQTSTLDYTIVRPGGLIDGELTHTGELSQGQEVHGCVSRTEVARLSHQLLMDSSSIGQIYHCVDPNAKYQ</sequence>
<dbReference type="SUPFAM" id="SSF51735">
    <property type="entry name" value="NAD(P)-binding Rossmann-fold domains"/>
    <property type="match status" value="1"/>
</dbReference>
<evidence type="ECO:0000313" key="4">
    <source>
        <dbReference type="Proteomes" id="UP000218676"/>
    </source>
</evidence>
<proteinExistence type="predicted"/>
<evidence type="ECO:0000259" key="1">
    <source>
        <dbReference type="Pfam" id="PF13460"/>
    </source>
</evidence>
<dbReference type="Pfam" id="PF13460">
    <property type="entry name" value="NAD_binding_10"/>
    <property type="match status" value="1"/>
</dbReference>
<dbReference type="Proteomes" id="UP000218676">
    <property type="component" value="Chromosome 2"/>
</dbReference>
<dbReference type="PANTHER" id="PTHR15020:SF50">
    <property type="entry name" value="UPF0659 PROTEIN YMR090W"/>
    <property type="match status" value="1"/>
</dbReference>
<dbReference type="Proteomes" id="UP000516656">
    <property type="component" value="Chromosome 2"/>
</dbReference>
<dbReference type="EMBL" id="CP061855">
    <property type="protein sequence ID" value="QOD58828.1"/>
    <property type="molecule type" value="Genomic_DNA"/>
</dbReference>
<evidence type="ECO:0000313" key="5">
    <source>
        <dbReference type="Proteomes" id="UP000516656"/>
    </source>
</evidence>
<evidence type="ECO:0000313" key="2">
    <source>
        <dbReference type="EMBL" id="BAX54719.1"/>
    </source>
</evidence>
<reference evidence="4" key="2">
    <citation type="submission" date="2017-05" db="EMBL/GenBank/DDBJ databases">
        <title>Whole genome sequence of fish pathogenic bacteria, Photobacterium damselae subsp. piscicida, strain 91-197, isolated from hybrid striped bass (Morone sp.) in USA.</title>
        <authorList>
            <person name="Teru Y."/>
            <person name="Hikima J."/>
            <person name="Kono T."/>
            <person name="Sakai M."/>
            <person name="Takano T."/>
            <person name="Hawke J.P."/>
            <person name="Takeyama H."/>
            <person name="Aoki T."/>
        </authorList>
    </citation>
    <scope>NUCLEOTIDE SEQUENCE [LARGE SCALE GENOMIC DNA]</scope>
    <source>
        <strain evidence="4">91-197</strain>
    </source>
</reference>
<dbReference type="AlphaFoldDB" id="A0A1Q9GX89"/>
<name>A0A1Q9GX89_PHODP</name>
<feature type="domain" description="NAD(P)-binding" evidence="1">
    <location>
        <begin position="8"/>
        <end position="192"/>
    </location>
</feature>
<dbReference type="PANTHER" id="PTHR15020">
    <property type="entry name" value="FLAVIN REDUCTASE-RELATED"/>
    <property type="match status" value="1"/>
</dbReference>
<reference evidence="3 5" key="3">
    <citation type="submission" date="2020-09" db="EMBL/GenBank/DDBJ databases">
        <title>Complete, closed and curated genome sequences of Photobacterium damselae subsp. piscicida isolates from Australia indicate localised evolution and additional plasmid-borne pathogenicity mechanisms.</title>
        <authorList>
            <person name="Baseggio L."/>
            <person name="Silayeva O."/>
            <person name="Buller N."/>
            <person name="Landos M."/>
            <person name="Engelstaedter J."/>
            <person name="Barnes A.C."/>
        </authorList>
    </citation>
    <scope>NUCLEOTIDE SEQUENCE [LARGE SCALE GENOMIC DNA]</scope>
    <source>
        <strain evidence="3 5">AS-16-0540-1</strain>
    </source>
</reference>